<protein>
    <submittedName>
        <fullName evidence="2">Uncharacterized protein</fullName>
    </submittedName>
</protein>
<feature type="transmembrane region" description="Helical" evidence="1">
    <location>
        <begin position="34"/>
        <end position="56"/>
    </location>
</feature>
<name>A0ABZ1S5K2_9ACTN</name>
<gene>
    <name evidence="2" type="ORF">OG994_30140</name>
</gene>
<keyword evidence="1" id="KW-0472">Membrane</keyword>
<dbReference type="RefSeq" id="WP_192902158.1">
    <property type="nucleotide sequence ID" value="NZ_CP108084.1"/>
</dbReference>
<reference evidence="2" key="1">
    <citation type="submission" date="2022-10" db="EMBL/GenBank/DDBJ databases">
        <title>The complete genomes of actinobacterial strains from the NBC collection.</title>
        <authorList>
            <person name="Joergensen T.S."/>
            <person name="Alvarez Arevalo M."/>
            <person name="Sterndorff E.B."/>
            <person name="Faurdal D."/>
            <person name="Vuksanovic O."/>
            <person name="Mourched A.-S."/>
            <person name="Charusanti P."/>
            <person name="Shaw S."/>
            <person name="Blin K."/>
            <person name="Weber T."/>
        </authorList>
    </citation>
    <scope>NUCLEOTIDE SEQUENCE</scope>
    <source>
        <strain evidence="2">NBC_00256</strain>
    </source>
</reference>
<evidence type="ECO:0000256" key="1">
    <source>
        <dbReference type="SAM" id="Phobius"/>
    </source>
</evidence>
<accession>A0ABZ1S5K2</accession>
<keyword evidence="3" id="KW-1185">Reference proteome</keyword>
<keyword evidence="1" id="KW-0812">Transmembrane</keyword>
<sequence>MPENYSDPSGNTEAFRAFAHSAEPDAPAGTAGRLPVVLGAAVVAVVLLALAVWLAVA</sequence>
<keyword evidence="1" id="KW-1133">Transmembrane helix</keyword>
<evidence type="ECO:0000313" key="2">
    <source>
        <dbReference type="EMBL" id="WUP49733.1"/>
    </source>
</evidence>
<dbReference type="Proteomes" id="UP001432190">
    <property type="component" value="Chromosome"/>
</dbReference>
<proteinExistence type="predicted"/>
<dbReference type="EMBL" id="CP108084">
    <property type="protein sequence ID" value="WUP49733.1"/>
    <property type="molecule type" value="Genomic_DNA"/>
</dbReference>
<evidence type="ECO:0000313" key="3">
    <source>
        <dbReference type="Proteomes" id="UP001432190"/>
    </source>
</evidence>
<organism evidence="2 3">
    <name type="scientific">Micromonospora globbae</name>
    <dbReference type="NCBI Taxonomy" id="1894969"/>
    <lineage>
        <taxon>Bacteria</taxon>
        <taxon>Bacillati</taxon>
        <taxon>Actinomycetota</taxon>
        <taxon>Actinomycetes</taxon>
        <taxon>Micromonosporales</taxon>
        <taxon>Micromonosporaceae</taxon>
        <taxon>Micromonospora</taxon>
    </lineage>
</organism>